<evidence type="ECO:0000256" key="1">
    <source>
        <dbReference type="ARBA" id="ARBA00005672"/>
    </source>
</evidence>
<name>A0ABP9YX69_9FUNG</name>
<dbReference type="EMBL" id="BAABUK010000010">
    <property type="protein sequence ID" value="GAA5811415.1"/>
    <property type="molecule type" value="Genomic_DNA"/>
</dbReference>
<dbReference type="SMART" id="SM00320">
    <property type="entry name" value="WD40"/>
    <property type="match status" value="4"/>
</dbReference>
<feature type="region of interest" description="Disordered" evidence="5">
    <location>
        <begin position="646"/>
        <end position="685"/>
    </location>
</feature>
<feature type="compositionally biased region" description="Basic and acidic residues" evidence="5">
    <location>
        <begin position="646"/>
        <end position="658"/>
    </location>
</feature>
<accession>A0ABP9YX69</accession>
<dbReference type="PROSITE" id="PS50082">
    <property type="entry name" value="WD_REPEATS_2"/>
    <property type="match status" value="1"/>
</dbReference>
<evidence type="ECO:0000256" key="4">
    <source>
        <dbReference type="PROSITE-ProRule" id="PRU00221"/>
    </source>
</evidence>
<reference evidence="6 7" key="1">
    <citation type="submission" date="2024-04" db="EMBL/GenBank/DDBJ databases">
        <title>genome sequences of Mucor flavus KT1a and Helicostylum pulchrum KT1b strains isolated from the surface of a dry-aged beef.</title>
        <authorList>
            <person name="Toyotome T."/>
            <person name="Hosono M."/>
            <person name="Torimaru M."/>
            <person name="Fukuda K."/>
            <person name="Mikami N."/>
        </authorList>
    </citation>
    <scope>NUCLEOTIDE SEQUENCE [LARGE SCALE GENOMIC DNA]</scope>
    <source>
        <strain evidence="6 7">KT1a</strain>
    </source>
</reference>
<feature type="region of interest" description="Disordered" evidence="5">
    <location>
        <begin position="703"/>
        <end position="800"/>
    </location>
</feature>
<dbReference type="InterPro" id="IPR036322">
    <property type="entry name" value="WD40_repeat_dom_sf"/>
</dbReference>
<dbReference type="Pfam" id="PF00400">
    <property type="entry name" value="WD40"/>
    <property type="match status" value="2"/>
</dbReference>
<dbReference type="PROSITE" id="PS50294">
    <property type="entry name" value="WD_REPEATS_REGION"/>
    <property type="match status" value="1"/>
</dbReference>
<feature type="repeat" description="WD" evidence="4">
    <location>
        <begin position="261"/>
        <end position="303"/>
    </location>
</feature>
<dbReference type="PANTHER" id="PTHR14205">
    <property type="entry name" value="WD-REPEAT PROTEIN"/>
    <property type="match status" value="1"/>
</dbReference>
<evidence type="ECO:0000313" key="6">
    <source>
        <dbReference type="EMBL" id="GAA5811415.1"/>
    </source>
</evidence>
<proteinExistence type="inferred from homology"/>
<evidence type="ECO:0000256" key="2">
    <source>
        <dbReference type="ARBA" id="ARBA00022574"/>
    </source>
</evidence>
<dbReference type="InterPro" id="IPR015943">
    <property type="entry name" value="WD40/YVTN_repeat-like_dom_sf"/>
</dbReference>
<dbReference type="InterPro" id="IPR019775">
    <property type="entry name" value="WD40_repeat_CS"/>
</dbReference>
<keyword evidence="3" id="KW-0677">Repeat</keyword>
<dbReference type="InterPro" id="IPR040323">
    <property type="entry name" value="EIPR1"/>
</dbReference>
<dbReference type="Proteomes" id="UP001473302">
    <property type="component" value="Unassembled WGS sequence"/>
</dbReference>
<comment type="similarity">
    <text evidence="1">Belongs to the WD repeat EIPR1 family.</text>
</comment>
<organism evidence="6 7">
    <name type="scientific">Mucor flavus</name>
    <dbReference type="NCBI Taxonomy" id="439312"/>
    <lineage>
        <taxon>Eukaryota</taxon>
        <taxon>Fungi</taxon>
        <taxon>Fungi incertae sedis</taxon>
        <taxon>Mucoromycota</taxon>
        <taxon>Mucoromycotina</taxon>
        <taxon>Mucoromycetes</taxon>
        <taxon>Mucorales</taxon>
        <taxon>Mucorineae</taxon>
        <taxon>Mucoraceae</taxon>
        <taxon>Mucor</taxon>
    </lineage>
</organism>
<evidence type="ECO:0000256" key="5">
    <source>
        <dbReference type="SAM" id="MobiDB-lite"/>
    </source>
</evidence>
<dbReference type="PANTHER" id="PTHR14205:SF15">
    <property type="entry name" value="EARP AND GARP COMPLEX-INTERACTING PROTEIN 1"/>
    <property type="match status" value="1"/>
</dbReference>
<evidence type="ECO:0000313" key="7">
    <source>
        <dbReference type="Proteomes" id="UP001473302"/>
    </source>
</evidence>
<dbReference type="InterPro" id="IPR001680">
    <property type="entry name" value="WD40_rpt"/>
</dbReference>
<feature type="compositionally biased region" description="Basic residues" evidence="5">
    <location>
        <begin position="742"/>
        <end position="761"/>
    </location>
</feature>
<comment type="caution">
    <text evidence="6">The sequence shown here is derived from an EMBL/GenBank/DDBJ whole genome shotgun (WGS) entry which is preliminary data.</text>
</comment>
<dbReference type="PROSITE" id="PS00678">
    <property type="entry name" value="WD_REPEATS_1"/>
    <property type="match status" value="1"/>
</dbReference>
<dbReference type="Gene3D" id="2.130.10.10">
    <property type="entry name" value="YVTN repeat-like/Quinoprotein amine dehydrogenase"/>
    <property type="match status" value="1"/>
</dbReference>
<evidence type="ECO:0000256" key="3">
    <source>
        <dbReference type="ARBA" id="ARBA00022737"/>
    </source>
</evidence>
<dbReference type="SUPFAM" id="SSF50978">
    <property type="entry name" value="WD40 repeat-like"/>
    <property type="match status" value="1"/>
</dbReference>
<sequence>MVQVYLSEIATKLKSLQPGKRMPLLCSLNRSFGWRIISENYEEHERGIRSEHCDVNQDYLTSMAICDETGIVAVGSGGTDGTLSFIKDLSAIKDVESGPRFETLYVEKLGTPIHSLDWNGSSLLVGTTQGNTKLYKIDYNTQFRLQFVADYTNPTTQITIHAPSYVTNSHVKSVEFAPNYSSDPMHHFLTTTKNQISLWNQLHPAAPVRRIQANELPLNCASWSPNDPQSLIVSGGLDKSLTIIDTRVPERDHNGIVWVTPEAHDRPIRDAKFNPFIPYWLASAGEDSIVNIWDLRSSYHAPVAKIDGMMGTATSITWSNIRPENLGTTSTDGIMRYWTLSPESLPIWDTLYRLTTFDTQDTLPIPQEFESENIWCTKDNRYKHKSTHTWLTEVDEGHKKSTMLLAGALGLGEWGRPETGTIYKGETVVRAKGSVVSVKSSKLRPSVYYCITSGGQLAAHTVRFDATSILRNRHRYDPKNKNELAAQIEDDIYCRRITDAQRRLQVLRTTAQLDQQAEEHRDEEVAFLEKCLLLPQAIRSTEWAFDSIPDRTNKRVSRRIWNDEDVWDITVSLFKTDLKYWSYRIPPGYNTAYKFPLEIKEPIAAHLIEEELIPKEIPPFINDTDSLNISILEEINKPLPPVIVKPEHSPSITERRNVDPVPPITTEPYQPHLNTNPFTPPISATDEEPIEPVYAATNPFVSHSPVEEEETSSVHSKEENRLSTGHHLGLTFSRQSEPGEPKKHHHLLHNPFKHLSRHASIKRPDEEPDQEKERPKLFSANIAGLKRDSSSRRNALHGPF</sequence>
<gene>
    <name evidence="6" type="ORF">MFLAVUS_004852</name>
</gene>
<protein>
    <submittedName>
        <fullName evidence="6">Uncharacterized protein</fullName>
    </submittedName>
</protein>
<keyword evidence="7" id="KW-1185">Reference proteome</keyword>
<keyword evidence="2 4" id="KW-0853">WD repeat</keyword>